<protein>
    <submittedName>
        <fullName evidence="1">Uncharacterized protein</fullName>
    </submittedName>
</protein>
<organism evidence="1 2">
    <name type="scientific">Persephonella hydrogeniphila</name>
    <dbReference type="NCBI Taxonomy" id="198703"/>
    <lineage>
        <taxon>Bacteria</taxon>
        <taxon>Pseudomonadati</taxon>
        <taxon>Aquificota</taxon>
        <taxon>Aquificia</taxon>
        <taxon>Aquificales</taxon>
        <taxon>Hydrogenothermaceae</taxon>
        <taxon>Persephonella</taxon>
    </lineage>
</organism>
<dbReference type="Proteomes" id="UP000219036">
    <property type="component" value="Unassembled WGS sequence"/>
</dbReference>
<dbReference type="EMBL" id="OBEI01000005">
    <property type="protein sequence ID" value="SNZ08525.1"/>
    <property type="molecule type" value="Genomic_DNA"/>
</dbReference>
<name>A0A285NGE3_9AQUI</name>
<dbReference type="OrthoDB" id="15029at2"/>
<keyword evidence="2" id="KW-1185">Reference proteome</keyword>
<sequence length="78" mass="9301">MGREIIEEFESEKGIKVILEYDNEKETYIMTIYKDTGKIVFQGSMKEIQQQAEKYFVKSLKDIKNKMEIALLEDLFNR</sequence>
<evidence type="ECO:0000313" key="2">
    <source>
        <dbReference type="Proteomes" id="UP000219036"/>
    </source>
</evidence>
<dbReference type="RefSeq" id="WP_097000501.1">
    <property type="nucleotide sequence ID" value="NZ_OBEI01000005.1"/>
</dbReference>
<dbReference type="AlphaFoldDB" id="A0A285NGE3"/>
<reference evidence="2" key="1">
    <citation type="submission" date="2017-09" db="EMBL/GenBank/DDBJ databases">
        <authorList>
            <person name="Varghese N."/>
            <person name="Submissions S."/>
        </authorList>
    </citation>
    <scope>NUCLEOTIDE SEQUENCE [LARGE SCALE GENOMIC DNA]</scope>
    <source>
        <strain evidence="2">DSM 15103</strain>
    </source>
</reference>
<evidence type="ECO:0000313" key="1">
    <source>
        <dbReference type="EMBL" id="SNZ08525.1"/>
    </source>
</evidence>
<accession>A0A285NGE3</accession>
<gene>
    <name evidence="1" type="ORF">SAMN06265182_1331</name>
</gene>
<proteinExistence type="predicted"/>